<feature type="compositionally biased region" description="Low complexity" evidence="1">
    <location>
        <begin position="187"/>
        <end position="201"/>
    </location>
</feature>
<organism evidence="3 4">
    <name type="scientific">Novilysobacter luteus</name>
    <dbReference type="NCBI Taxonomy" id="2822368"/>
    <lineage>
        <taxon>Bacteria</taxon>
        <taxon>Pseudomonadati</taxon>
        <taxon>Pseudomonadota</taxon>
        <taxon>Gammaproteobacteria</taxon>
        <taxon>Lysobacterales</taxon>
        <taxon>Lysobacteraceae</taxon>
        <taxon>Novilysobacter</taxon>
    </lineage>
</organism>
<dbReference type="InterPro" id="IPR022134">
    <property type="entry name" value="DUF3667"/>
</dbReference>
<dbReference type="Pfam" id="PF12412">
    <property type="entry name" value="DUF3667"/>
    <property type="match status" value="1"/>
</dbReference>
<accession>A0ABN7R0I3</accession>
<keyword evidence="2" id="KW-0812">Transmembrane</keyword>
<reference evidence="3 4" key="1">
    <citation type="submission" date="2021-04" db="EMBL/GenBank/DDBJ databases">
        <authorList>
            <person name="Rodrigo-Torres L."/>
            <person name="Arahal R. D."/>
            <person name="Lucena T."/>
        </authorList>
    </citation>
    <scope>NUCLEOTIDE SEQUENCE [LARGE SCALE GENOMIC DNA]</scope>
    <source>
        <strain evidence="3 4">CECT 30171</strain>
    </source>
</reference>
<gene>
    <name evidence="3" type="ORF">LYB30171_00236</name>
</gene>
<protein>
    <recommendedName>
        <fullName evidence="5">DUF3667 domain-containing protein</fullName>
    </recommendedName>
</protein>
<dbReference type="RefSeq" id="WP_215219267.1">
    <property type="nucleotide sequence ID" value="NZ_OU015430.1"/>
</dbReference>
<keyword evidence="2" id="KW-1133">Transmembrane helix</keyword>
<evidence type="ECO:0008006" key="5">
    <source>
        <dbReference type="Google" id="ProtNLM"/>
    </source>
</evidence>
<evidence type="ECO:0000256" key="1">
    <source>
        <dbReference type="SAM" id="MobiDB-lite"/>
    </source>
</evidence>
<keyword evidence="4" id="KW-1185">Reference proteome</keyword>
<keyword evidence="2" id="KW-0472">Membrane</keyword>
<dbReference type="EMBL" id="OU015430">
    <property type="protein sequence ID" value="CAG4968282.1"/>
    <property type="molecule type" value="Genomic_DNA"/>
</dbReference>
<name>A0ABN7R0I3_9GAMM</name>
<feature type="transmembrane region" description="Helical" evidence="2">
    <location>
        <begin position="375"/>
        <end position="395"/>
    </location>
</feature>
<feature type="transmembrane region" description="Helical" evidence="2">
    <location>
        <begin position="329"/>
        <end position="354"/>
    </location>
</feature>
<sequence length="397" mass="44068">MTDHTTGNASHAPLTHCENCATALQGDFCHQCGQSVHNPIRHAGHAIEEFFEAFWHLDGRLWRTLRDLVSPGRVAINYLAGHRQRYIAPLRLFVVLSLLTFFIGAAAVHIDERNANFNDSRARFAQADTVEEVRALEDALMEEIQQARMASGDVPGVDMGLVAAEAAIRGAAANRRVELGEDGTGTGNAAAPTTRDATTAPRPRDSGLQLNMLGHTGVWDAKTNPLVVSWWPGFANDWLNRKLGNIERTMESENFASPEFWVQGLMASAPTALFLLVPVFAGLLKLVYLFSGRLYLEHLVVALYSHAYLLLALALMFVASLVGSWLAPYTAWVGIVVALGWSLVMVWLPIYLLLMQRRVYRQAWWLTAIKYLVVGNIYFLMLLFATLVMFMARLAEG</sequence>
<feature type="transmembrane region" description="Helical" evidence="2">
    <location>
        <begin position="260"/>
        <end position="287"/>
    </location>
</feature>
<feature type="transmembrane region" description="Helical" evidence="2">
    <location>
        <begin position="299"/>
        <end position="323"/>
    </location>
</feature>
<evidence type="ECO:0000256" key="2">
    <source>
        <dbReference type="SAM" id="Phobius"/>
    </source>
</evidence>
<evidence type="ECO:0000313" key="4">
    <source>
        <dbReference type="Proteomes" id="UP000680116"/>
    </source>
</evidence>
<feature type="transmembrane region" description="Helical" evidence="2">
    <location>
        <begin position="92"/>
        <end position="110"/>
    </location>
</feature>
<dbReference type="Proteomes" id="UP000680116">
    <property type="component" value="Chromosome"/>
</dbReference>
<proteinExistence type="predicted"/>
<feature type="region of interest" description="Disordered" evidence="1">
    <location>
        <begin position="179"/>
        <end position="205"/>
    </location>
</feature>
<evidence type="ECO:0000313" key="3">
    <source>
        <dbReference type="EMBL" id="CAG4968282.1"/>
    </source>
</evidence>